<organism evidence="1 2">
    <name type="scientific">Loa loa</name>
    <name type="common">Eye worm</name>
    <name type="synonym">Filaria loa</name>
    <dbReference type="NCBI Taxonomy" id="7209"/>
    <lineage>
        <taxon>Eukaryota</taxon>
        <taxon>Metazoa</taxon>
        <taxon>Ecdysozoa</taxon>
        <taxon>Nematoda</taxon>
        <taxon>Chromadorea</taxon>
        <taxon>Rhabditida</taxon>
        <taxon>Spirurina</taxon>
        <taxon>Spiruromorpha</taxon>
        <taxon>Filarioidea</taxon>
        <taxon>Onchocercidae</taxon>
        <taxon>Loa</taxon>
    </lineage>
</organism>
<keyword evidence="1" id="KW-1185">Reference proteome</keyword>
<protein>
    <submittedName>
        <fullName evidence="2">Helicase</fullName>
    </submittedName>
</protein>
<sequence>MVAMKEEERGAYVIFPINQQLQNLFAEFGRNKIMRRQIDPFYVYSKEYTACWSSSSWLDFANEDPGKALSTLVASTTDVGVSF</sequence>
<reference evidence="1" key="1">
    <citation type="submission" date="2012-04" db="EMBL/GenBank/DDBJ databases">
        <title>The Genome Sequence of Loa loa.</title>
        <authorList>
            <consortium name="The Broad Institute Genome Sequencing Platform"/>
            <consortium name="Broad Institute Genome Sequencing Center for Infectious Disease"/>
            <person name="Nutman T.B."/>
            <person name="Fink D.L."/>
            <person name="Russ C."/>
            <person name="Young S."/>
            <person name="Zeng Q."/>
            <person name="Gargeya S."/>
            <person name="Alvarado L."/>
            <person name="Berlin A."/>
            <person name="Chapman S.B."/>
            <person name="Chen Z."/>
            <person name="Freedman E."/>
            <person name="Gellesch M."/>
            <person name="Goldberg J."/>
            <person name="Griggs A."/>
            <person name="Gujja S."/>
            <person name="Heilman E.R."/>
            <person name="Heiman D."/>
            <person name="Howarth C."/>
            <person name="Mehta T."/>
            <person name="Neiman D."/>
            <person name="Pearson M."/>
            <person name="Roberts A."/>
            <person name="Saif S."/>
            <person name="Shea T."/>
            <person name="Shenoy N."/>
            <person name="Sisk P."/>
            <person name="Stolte C."/>
            <person name="Sykes S."/>
            <person name="White J."/>
            <person name="Yandava C."/>
            <person name="Haas B."/>
            <person name="Henn M.R."/>
            <person name="Nusbaum C."/>
            <person name="Birren B."/>
        </authorList>
    </citation>
    <scope>NUCLEOTIDE SEQUENCE [LARGE SCALE GENOMIC DNA]</scope>
</reference>
<evidence type="ECO:0000313" key="1">
    <source>
        <dbReference type="Proteomes" id="UP000095285"/>
    </source>
</evidence>
<proteinExistence type="predicted"/>
<evidence type="ECO:0000313" key="2">
    <source>
        <dbReference type="WBParaSite" id="EN70_310"/>
    </source>
</evidence>
<dbReference type="AlphaFoldDB" id="A0A1I7VJ52"/>
<reference evidence="2" key="2">
    <citation type="submission" date="2016-11" db="UniProtKB">
        <authorList>
            <consortium name="WormBaseParasite"/>
        </authorList>
    </citation>
    <scope>IDENTIFICATION</scope>
</reference>
<name>A0A1I7VJ52_LOALO</name>
<accession>A0A1I7VJ52</accession>
<dbReference type="Proteomes" id="UP000095285">
    <property type="component" value="Unassembled WGS sequence"/>
</dbReference>
<dbReference type="WBParaSite" id="EN70_310">
    <property type="protein sequence ID" value="EN70_310"/>
    <property type="gene ID" value="EN70_310"/>
</dbReference>